<keyword evidence="3" id="KW-0479">Metal-binding</keyword>
<dbReference type="InterPro" id="IPR013766">
    <property type="entry name" value="Thioredoxin_domain"/>
</dbReference>
<dbReference type="RefSeq" id="WP_072345725.1">
    <property type="nucleotide sequence ID" value="NZ_FPKU01000003.1"/>
</dbReference>
<dbReference type="InterPro" id="IPR003782">
    <property type="entry name" value="SCO1/SenC"/>
</dbReference>
<dbReference type="STRING" id="665118.SAMN02983003_3449"/>
<proteinExistence type="inferred from homology"/>
<keyword evidence="4" id="KW-1015">Disulfide bond</keyword>
<dbReference type="Proteomes" id="UP000183447">
    <property type="component" value="Unassembled WGS sequence"/>
</dbReference>
<feature type="domain" description="Thioredoxin" evidence="5">
    <location>
        <begin position="36"/>
        <end position="197"/>
    </location>
</feature>
<dbReference type="PANTHER" id="PTHR12151:SF25">
    <property type="entry name" value="LINALOOL DEHYDRATASE_ISOMERASE DOMAIN-CONTAINING PROTEIN"/>
    <property type="match status" value="1"/>
</dbReference>
<dbReference type="Gene3D" id="3.40.30.10">
    <property type="entry name" value="Glutaredoxin"/>
    <property type="match status" value="1"/>
</dbReference>
<dbReference type="PANTHER" id="PTHR12151">
    <property type="entry name" value="ELECTRON TRANSPORT PROTIN SCO1/SENC FAMILY MEMBER"/>
    <property type="match status" value="1"/>
</dbReference>
<dbReference type="EMBL" id="FPKU01000003">
    <property type="protein sequence ID" value="SFZ86271.1"/>
    <property type="molecule type" value="Genomic_DNA"/>
</dbReference>
<feature type="binding site" evidence="3">
    <location>
        <position position="161"/>
    </location>
    <ligand>
        <name>Cu cation</name>
        <dbReference type="ChEBI" id="CHEBI:23378"/>
    </ligand>
</feature>
<feature type="disulfide bond" description="Redox-active" evidence="4">
    <location>
        <begin position="74"/>
        <end position="78"/>
    </location>
</feature>
<evidence type="ECO:0000256" key="3">
    <source>
        <dbReference type="PIRSR" id="PIRSR603782-1"/>
    </source>
</evidence>
<dbReference type="PROSITE" id="PS51352">
    <property type="entry name" value="THIOREDOXIN_2"/>
    <property type="match status" value="1"/>
</dbReference>
<evidence type="ECO:0000256" key="1">
    <source>
        <dbReference type="ARBA" id="ARBA00010996"/>
    </source>
</evidence>
<feature type="binding site" evidence="3">
    <location>
        <position position="74"/>
    </location>
    <ligand>
        <name>Cu cation</name>
        <dbReference type="ChEBI" id="CHEBI:23378"/>
    </ligand>
</feature>
<dbReference type="OrthoDB" id="9790194at2"/>
<name>A0A1K2I1Z4_9HYPH</name>
<keyword evidence="7" id="KW-1185">Reference proteome</keyword>
<organism evidence="6 7">
    <name type="scientific">Devosia enhydra</name>
    <dbReference type="NCBI Taxonomy" id="665118"/>
    <lineage>
        <taxon>Bacteria</taxon>
        <taxon>Pseudomonadati</taxon>
        <taxon>Pseudomonadota</taxon>
        <taxon>Alphaproteobacteria</taxon>
        <taxon>Hyphomicrobiales</taxon>
        <taxon>Devosiaceae</taxon>
        <taxon>Devosia</taxon>
    </lineage>
</organism>
<dbReference type="SUPFAM" id="SSF52833">
    <property type="entry name" value="Thioredoxin-like"/>
    <property type="match status" value="1"/>
</dbReference>
<feature type="binding site" evidence="3">
    <location>
        <position position="78"/>
    </location>
    <ligand>
        <name>Cu cation</name>
        <dbReference type="ChEBI" id="CHEBI:23378"/>
    </ligand>
</feature>
<comment type="similarity">
    <text evidence="1">Belongs to the SCO1/2 family.</text>
</comment>
<dbReference type="GO" id="GO:0046872">
    <property type="term" value="F:metal ion binding"/>
    <property type="evidence" value="ECO:0007669"/>
    <property type="project" value="UniProtKB-KW"/>
</dbReference>
<keyword evidence="2 3" id="KW-0186">Copper</keyword>
<gene>
    <name evidence="6" type="ORF">SAMN02983003_3449</name>
</gene>
<dbReference type="InterPro" id="IPR036249">
    <property type="entry name" value="Thioredoxin-like_sf"/>
</dbReference>
<sequence length="197" mass="21257">MAALNRTRLVLWALVAVLAIVATGLYLQTILGRPTQAAGLGAGDYRLETTDGGTFERASLNGHPSALFFGFTHCPDVCPTTLSEMVAWYAALGADARDLKAYFVTVDPERDSAAILADYVGWTEKVIGVTGSRAEIDKAIKAWAVHVEKVLLEGGDYTMDHTASVFLLDRQGDFQGTIAYMESQETAIGKLRRLIGS</sequence>
<evidence type="ECO:0000259" key="5">
    <source>
        <dbReference type="PROSITE" id="PS51352"/>
    </source>
</evidence>
<evidence type="ECO:0000313" key="7">
    <source>
        <dbReference type="Proteomes" id="UP000183447"/>
    </source>
</evidence>
<reference evidence="6 7" key="1">
    <citation type="submission" date="2016-11" db="EMBL/GenBank/DDBJ databases">
        <authorList>
            <person name="Jaros S."/>
            <person name="Januszkiewicz K."/>
            <person name="Wedrychowicz H."/>
        </authorList>
    </citation>
    <scope>NUCLEOTIDE SEQUENCE [LARGE SCALE GENOMIC DNA]</scope>
    <source>
        <strain evidence="6 7">ATCC 23634</strain>
    </source>
</reference>
<dbReference type="CDD" id="cd02968">
    <property type="entry name" value="SCO"/>
    <property type="match status" value="1"/>
</dbReference>
<evidence type="ECO:0000256" key="2">
    <source>
        <dbReference type="ARBA" id="ARBA00023008"/>
    </source>
</evidence>
<evidence type="ECO:0000256" key="4">
    <source>
        <dbReference type="PIRSR" id="PIRSR603782-2"/>
    </source>
</evidence>
<dbReference type="AlphaFoldDB" id="A0A1K2I1Z4"/>
<dbReference type="Pfam" id="PF02630">
    <property type="entry name" value="SCO1-SenC"/>
    <property type="match status" value="1"/>
</dbReference>
<evidence type="ECO:0000313" key="6">
    <source>
        <dbReference type="EMBL" id="SFZ86271.1"/>
    </source>
</evidence>
<accession>A0A1K2I1Z4</accession>
<protein>
    <submittedName>
        <fullName evidence="6">Protein SCO1/2</fullName>
    </submittedName>
</protein>